<keyword evidence="3" id="KW-1185">Reference proteome</keyword>
<reference evidence="2" key="1">
    <citation type="submission" date="2020-08" db="EMBL/GenBank/DDBJ databases">
        <title>Multicomponent nature underlies the extraordinary mechanical properties of spider dragline silk.</title>
        <authorList>
            <person name="Kono N."/>
            <person name="Nakamura H."/>
            <person name="Mori M."/>
            <person name="Yoshida Y."/>
            <person name="Ohtoshi R."/>
            <person name="Malay A.D."/>
            <person name="Moran D.A.P."/>
            <person name="Tomita M."/>
            <person name="Numata K."/>
            <person name="Arakawa K."/>
        </authorList>
    </citation>
    <scope>NUCLEOTIDE SEQUENCE</scope>
</reference>
<comment type="caution">
    <text evidence="2">The sequence shown here is derived from an EMBL/GenBank/DDBJ whole genome shotgun (WGS) entry which is preliminary data.</text>
</comment>
<organism evidence="2 3">
    <name type="scientific">Trichonephila clavipes</name>
    <name type="common">Golden silk orbweaver</name>
    <name type="synonym">Nephila clavipes</name>
    <dbReference type="NCBI Taxonomy" id="2585209"/>
    <lineage>
        <taxon>Eukaryota</taxon>
        <taxon>Metazoa</taxon>
        <taxon>Ecdysozoa</taxon>
        <taxon>Arthropoda</taxon>
        <taxon>Chelicerata</taxon>
        <taxon>Arachnida</taxon>
        <taxon>Araneae</taxon>
        <taxon>Araneomorphae</taxon>
        <taxon>Entelegynae</taxon>
        <taxon>Araneoidea</taxon>
        <taxon>Nephilidae</taxon>
        <taxon>Trichonephila</taxon>
    </lineage>
</organism>
<sequence>MFSYPSFHFPKKGEEKNLKEKSRIQKRNGPLRSLLDEVETSEKEIHQAWEEPDEIMDINRDSDEYETFESKGRFPNAI</sequence>
<name>A0A8X6SV41_TRICX</name>
<evidence type="ECO:0000313" key="2">
    <source>
        <dbReference type="EMBL" id="GFY15897.1"/>
    </source>
</evidence>
<feature type="compositionally biased region" description="Basic and acidic residues" evidence="1">
    <location>
        <begin position="11"/>
        <end position="23"/>
    </location>
</feature>
<gene>
    <name evidence="2" type="ORF">TNCV_1285421</name>
</gene>
<feature type="region of interest" description="Disordered" evidence="1">
    <location>
        <begin position="1"/>
        <end position="30"/>
    </location>
</feature>
<dbReference type="Proteomes" id="UP000887159">
    <property type="component" value="Unassembled WGS sequence"/>
</dbReference>
<evidence type="ECO:0000256" key="1">
    <source>
        <dbReference type="SAM" id="MobiDB-lite"/>
    </source>
</evidence>
<accession>A0A8X6SV41</accession>
<protein>
    <submittedName>
        <fullName evidence="2">Uncharacterized protein</fullName>
    </submittedName>
</protein>
<evidence type="ECO:0000313" key="3">
    <source>
        <dbReference type="Proteomes" id="UP000887159"/>
    </source>
</evidence>
<dbReference type="AlphaFoldDB" id="A0A8X6SV41"/>
<dbReference type="EMBL" id="BMAU01021335">
    <property type="protein sequence ID" value="GFY15897.1"/>
    <property type="molecule type" value="Genomic_DNA"/>
</dbReference>
<proteinExistence type="predicted"/>